<name>A0A1Y3ERA3_9BILA</name>
<evidence type="ECO:0000313" key="1">
    <source>
        <dbReference type="EMBL" id="OUC45608.1"/>
    </source>
</evidence>
<feature type="non-terminal residue" evidence="1">
    <location>
        <position position="1"/>
    </location>
</feature>
<proteinExistence type="predicted"/>
<evidence type="ECO:0000313" key="2">
    <source>
        <dbReference type="Proteomes" id="UP000243006"/>
    </source>
</evidence>
<gene>
    <name evidence="1" type="ORF">D917_08338</name>
</gene>
<sequence length="97" mass="11303">FDLSERLDKDSSPFFSPVDAVKLIVAYDEILKDQTKNCPDVELCRDAVLLCKALWEPRPESDDDLKDVIDLQKLSDWLINRSGRYIFNHELNDDFQV</sequence>
<reference evidence="1 2" key="1">
    <citation type="submission" date="2015-04" db="EMBL/GenBank/DDBJ databases">
        <title>Draft genome of the roundworm Trichinella nativa.</title>
        <authorList>
            <person name="Mitreva M."/>
        </authorList>
    </citation>
    <scope>NUCLEOTIDE SEQUENCE [LARGE SCALE GENOMIC DNA]</scope>
    <source>
        <strain evidence="1 2">ISS45</strain>
    </source>
</reference>
<comment type="caution">
    <text evidence="1">The sequence shown here is derived from an EMBL/GenBank/DDBJ whole genome shotgun (WGS) entry which is preliminary data.</text>
</comment>
<dbReference type="Proteomes" id="UP000243006">
    <property type="component" value="Unassembled WGS sequence"/>
</dbReference>
<accession>A0A1Y3ERA3</accession>
<dbReference type="AlphaFoldDB" id="A0A1Y3ERA3"/>
<organism evidence="1 2">
    <name type="scientific">Trichinella nativa</name>
    <dbReference type="NCBI Taxonomy" id="6335"/>
    <lineage>
        <taxon>Eukaryota</taxon>
        <taxon>Metazoa</taxon>
        <taxon>Ecdysozoa</taxon>
        <taxon>Nematoda</taxon>
        <taxon>Enoplea</taxon>
        <taxon>Dorylaimia</taxon>
        <taxon>Trichinellida</taxon>
        <taxon>Trichinellidae</taxon>
        <taxon>Trichinella</taxon>
    </lineage>
</organism>
<dbReference type="EMBL" id="LVZM01008959">
    <property type="protein sequence ID" value="OUC45608.1"/>
    <property type="molecule type" value="Genomic_DNA"/>
</dbReference>
<protein>
    <submittedName>
        <fullName evidence="1">Uncharacterized protein</fullName>
    </submittedName>
</protein>